<dbReference type="SMART" id="SM00860">
    <property type="entry name" value="SMI1_KNR4"/>
    <property type="match status" value="1"/>
</dbReference>
<dbReference type="SUPFAM" id="SSF160631">
    <property type="entry name" value="SMI1/KNR4-like"/>
    <property type="match status" value="1"/>
</dbReference>
<evidence type="ECO:0000259" key="1">
    <source>
        <dbReference type="SMART" id="SM00860"/>
    </source>
</evidence>
<dbReference type="Pfam" id="PF14567">
    <property type="entry name" value="SUKH_5"/>
    <property type="match status" value="1"/>
</dbReference>
<name>A0ABT2FFR4_9GAMM</name>
<dbReference type="InterPro" id="IPR018958">
    <property type="entry name" value="Knr4/Smi1-like_dom"/>
</dbReference>
<evidence type="ECO:0000313" key="3">
    <source>
        <dbReference type="Proteomes" id="UP001201549"/>
    </source>
</evidence>
<accession>A0ABT2FFR4</accession>
<keyword evidence="3" id="KW-1185">Reference proteome</keyword>
<sequence>MKIDDIEHYLQQAANQGDDIWRSQPASAAAVEQLQAAIDYPLPSALTQFLLSYGALGVNDRFISGIIDNQPLALEGGNILADTAFLREEQPSLPPHFIVIQSHEDGAYCLDLSQPDPISVVNFEWGHSHPFADSFEQFLEHFFYAEDNFEDD</sequence>
<dbReference type="InterPro" id="IPR037883">
    <property type="entry name" value="Knr4/Smi1-like_sf"/>
</dbReference>
<organism evidence="2 3">
    <name type="scientific">Shewanella electrica</name>
    <dbReference type="NCBI Taxonomy" id="515560"/>
    <lineage>
        <taxon>Bacteria</taxon>
        <taxon>Pseudomonadati</taxon>
        <taxon>Pseudomonadota</taxon>
        <taxon>Gammaproteobacteria</taxon>
        <taxon>Alteromonadales</taxon>
        <taxon>Shewanellaceae</taxon>
        <taxon>Shewanella</taxon>
    </lineage>
</organism>
<proteinExistence type="predicted"/>
<dbReference type="EMBL" id="JAKOGG010000001">
    <property type="protein sequence ID" value="MCS4555132.1"/>
    <property type="molecule type" value="Genomic_DNA"/>
</dbReference>
<comment type="caution">
    <text evidence="2">The sequence shown here is derived from an EMBL/GenBank/DDBJ whole genome shotgun (WGS) entry which is preliminary data.</text>
</comment>
<dbReference type="Proteomes" id="UP001201549">
    <property type="component" value="Unassembled WGS sequence"/>
</dbReference>
<dbReference type="Gene3D" id="3.40.1580.10">
    <property type="entry name" value="SMI1/KNR4-like"/>
    <property type="match status" value="1"/>
</dbReference>
<gene>
    <name evidence="2" type="ORF">L9G74_01645</name>
</gene>
<reference evidence="2 3" key="1">
    <citation type="submission" date="2022-02" db="EMBL/GenBank/DDBJ databases">
        <authorList>
            <person name="Zhuang L."/>
        </authorList>
    </citation>
    <scope>NUCLEOTIDE SEQUENCE [LARGE SCALE GENOMIC DNA]</scope>
    <source>
        <strain evidence="2 3">C32</strain>
    </source>
</reference>
<reference evidence="3" key="2">
    <citation type="submission" date="2023-07" db="EMBL/GenBank/DDBJ databases">
        <title>Shewanella mangrovi sp. nov., an acetaldehyde- degrading bacterium isolated from mangrove sediment.</title>
        <authorList>
            <person name="Liu Y."/>
        </authorList>
    </citation>
    <scope>NUCLEOTIDE SEQUENCE [LARGE SCALE GENOMIC DNA]</scope>
    <source>
        <strain evidence="3">C32</strain>
    </source>
</reference>
<dbReference type="RefSeq" id="WP_238894534.1">
    <property type="nucleotide sequence ID" value="NZ_JAKOGG010000001.1"/>
</dbReference>
<protein>
    <submittedName>
        <fullName evidence="2">SMI1/KNR4 family protein</fullName>
    </submittedName>
</protein>
<feature type="domain" description="Knr4/Smi1-like" evidence="1">
    <location>
        <begin position="25"/>
        <end position="141"/>
    </location>
</feature>
<evidence type="ECO:0000313" key="2">
    <source>
        <dbReference type="EMBL" id="MCS4555132.1"/>
    </source>
</evidence>